<evidence type="ECO:0000313" key="3">
    <source>
        <dbReference type="Proteomes" id="UP001620460"/>
    </source>
</evidence>
<proteinExistence type="predicted"/>
<dbReference type="RefSeq" id="WP_404629781.1">
    <property type="nucleotide sequence ID" value="NZ_JADIKM010000001.1"/>
</dbReference>
<protein>
    <submittedName>
        <fullName evidence="2">DUF2182 domain-containing protein</fullName>
    </submittedName>
</protein>
<reference evidence="2 3" key="1">
    <citation type="submission" date="2020-10" db="EMBL/GenBank/DDBJ databases">
        <title>Phylogeny of dyella-like bacteria.</title>
        <authorList>
            <person name="Fu J."/>
        </authorList>
    </citation>
    <scope>NUCLEOTIDE SEQUENCE [LARGE SCALE GENOMIC DNA]</scope>
    <source>
        <strain evidence="2 3">Gsoil3046</strain>
    </source>
</reference>
<feature type="transmembrane region" description="Helical" evidence="1">
    <location>
        <begin position="211"/>
        <end position="232"/>
    </location>
</feature>
<feature type="transmembrane region" description="Helical" evidence="1">
    <location>
        <begin position="21"/>
        <end position="47"/>
    </location>
</feature>
<organism evidence="2 3">
    <name type="scientific">Dyella ginsengisoli</name>
    <dbReference type="NCBI Taxonomy" id="363848"/>
    <lineage>
        <taxon>Bacteria</taxon>
        <taxon>Pseudomonadati</taxon>
        <taxon>Pseudomonadota</taxon>
        <taxon>Gammaproteobacteria</taxon>
        <taxon>Lysobacterales</taxon>
        <taxon>Rhodanobacteraceae</taxon>
        <taxon>Dyella</taxon>
    </lineage>
</organism>
<keyword evidence="1" id="KW-0472">Membrane</keyword>
<comment type="caution">
    <text evidence="2">The sequence shown here is derived from an EMBL/GenBank/DDBJ whole genome shotgun (WGS) entry which is preliminary data.</text>
</comment>
<feature type="transmembrane region" description="Helical" evidence="1">
    <location>
        <begin position="159"/>
        <end position="179"/>
    </location>
</feature>
<dbReference type="Pfam" id="PF09948">
    <property type="entry name" value="PpoB2"/>
    <property type="match status" value="1"/>
</dbReference>
<evidence type="ECO:0000313" key="2">
    <source>
        <dbReference type="EMBL" id="MFK2902660.1"/>
    </source>
</evidence>
<name>A0ABW8JSE7_9GAMM</name>
<feature type="transmembrane region" description="Helical" evidence="1">
    <location>
        <begin position="79"/>
        <end position="99"/>
    </location>
</feature>
<accession>A0ABW8JSE7</accession>
<gene>
    <name evidence="2" type="ORF">ISP17_01695</name>
</gene>
<dbReference type="InterPro" id="IPR018688">
    <property type="entry name" value="PpoB2-like"/>
</dbReference>
<keyword evidence="1" id="KW-1133">Transmembrane helix</keyword>
<dbReference type="Proteomes" id="UP001620460">
    <property type="component" value="Unassembled WGS sequence"/>
</dbReference>
<keyword evidence="3" id="KW-1185">Reference proteome</keyword>
<dbReference type="EMBL" id="JADIKM010000001">
    <property type="protein sequence ID" value="MFK2902660.1"/>
    <property type="molecule type" value="Genomic_DNA"/>
</dbReference>
<sequence>MASVEPARGRRGAGIHATAEAAARGAFGLVCVLLFVASAAVTVGLGASMSTMGAMPMRGGWTMSMAWLPMCGQAWPGPAASFVAMWSAMTVAMMLPSVAPTLWRYRCAIGRSGARHPARLTVLVGAGYFLVWLGVGIAACAASVTLAALAMPWPTLARAVPVAIGGAVLLAGVFQLTAWKARRLACCREAPRAGHAPVLRAEDAWRHGLRLGAHCVASCAGLTAVMLVLGIMDLRVMAAVSVAITAERCAPAGARVARASGCVALGLGSWLLASAVIGAA</sequence>
<keyword evidence="1" id="KW-0812">Transmembrane</keyword>
<evidence type="ECO:0000256" key="1">
    <source>
        <dbReference type="SAM" id="Phobius"/>
    </source>
</evidence>
<feature type="transmembrane region" description="Helical" evidence="1">
    <location>
        <begin position="120"/>
        <end position="153"/>
    </location>
</feature>